<dbReference type="InterPro" id="IPR037923">
    <property type="entry name" value="HTH-like"/>
</dbReference>
<dbReference type="EMBL" id="CP095855">
    <property type="protein sequence ID" value="UPK66633.1"/>
    <property type="molecule type" value="Genomic_DNA"/>
</dbReference>
<dbReference type="SUPFAM" id="SSF51215">
    <property type="entry name" value="Regulatory protein AraC"/>
    <property type="match status" value="1"/>
</dbReference>
<keyword evidence="1" id="KW-0805">Transcription regulation</keyword>
<dbReference type="Pfam" id="PF12833">
    <property type="entry name" value="HTH_18"/>
    <property type="match status" value="1"/>
</dbReference>
<evidence type="ECO:0000256" key="3">
    <source>
        <dbReference type="ARBA" id="ARBA00023163"/>
    </source>
</evidence>
<evidence type="ECO:0000256" key="1">
    <source>
        <dbReference type="ARBA" id="ARBA00023015"/>
    </source>
</evidence>
<gene>
    <name evidence="5" type="ORF">MYF79_16970</name>
</gene>
<dbReference type="PANTHER" id="PTHR43280:SF32">
    <property type="entry name" value="TRANSCRIPTIONAL REGULATORY PROTEIN"/>
    <property type="match status" value="1"/>
</dbReference>
<protein>
    <submittedName>
        <fullName evidence="5">Helix-turn-helix domain-containing protein</fullName>
    </submittedName>
</protein>
<dbReference type="InterPro" id="IPR009057">
    <property type="entry name" value="Homeodomain-like_sf"/>
</dbReference>
<dbReference type="Gene3D" id="1.10.10.60">
    <property type="entry name" value="Homeodomain-like"/>
    <property type="match status" value="1"/>
</dbReference>
<evidence type="ECO:0000256" key="2">
    <source>
        <dbReference type="ARBA" id="ARBA00023125"/>
    </source>
</evidence>
<evidence type="ECO:0000313" key="6">
    <source>
        <dbReference type="Proteomes" id="UP000830198"/>
    </source>
</evidence>
<evidence type="ECO:0000313" key="5">
    <source>
        <dbReference type="EMBL" id="UPK66633.1"/>
    </source>
</evidence>
<dbReference type="PROSITE" id="PS01124">
    <property type="entry name" value="HTH_ARAC_FAMILY_2"/>
    <property type="match status" value="1"/>
</dbReference>
<organism evidence="5 6">
    <name type="scientific">Chitinophaga filiformis</name>
    <name type="common">Myxococcus filiformis</name>
    <name type="synonym">Flexibacter filiformis</name>
    <dbReference type="NCBI Taxonomy" id="104663"/>
    <lineage>
        <taxon>Bacteria</taxon>
        <taxon>Pseudomonadati</taxon>
        <taxon>Bacteroidota</taxon>
        <taxon>Chitinophagia</taxon>
        <taxon>Chitinophagales</taxon>
        <taxon>Chitinophagaceae</taxon>
        <taxon>Chitinophaga</taxon>
    </lineage>
</organism>
<reference evidence="5 6" key="1">
    <citation type="submission" date="2022-04" db="EMBL/GenBank/DDBJ databases">
        <title>The arsenic-methylating capacity of Chitinophaga filiformis YT5 during chitin decomposition.</title>
        <authorList>
            <person name="Chen G."/>
            <person name="Liang Y."/>
        </authorList>
    </citation>
    <scope>NUCLEOTIDE SEQUENCE [LARGE SCALE GENOMIC DNA]</scope>
    <source>
        <strain evidence="5 6">YT5</strain>
    </source>
</reference>
<name>A0ABY4HSA7_CHIFI</name>
<accession>A0ABY4HSA7</accession>
<dbReference type="Proteomes" id="UP000830198">
    <property type="component" value="Chromosome"/>
</dbReference>
<dbReference type="PANTHER" id="PTHR43280">
    <property type="entry name" value="ARAC-FAMILY TRANSCRIPTIONAL REGULATOR"/>
    <property type="match status" value="1"/>
</dbReference>
<dbReference type="SMART" id="SM00342">
    <property type="entry name" value="HTH_ARAC"/>
    <property type="match status" value="1"/>
</dbReference>
<keyword evidence="6" id="KW-1185">Reference proteome</keyword>
<evidence type="ECO:0000259" key="4">
    <source>
        <dbReference type="PROSITE" id="PS01124"/>
    </source>
</evidence>
<feature type="domain" description="HTH araC/xylS-type" evidence="4">
    <location>
        <begin position="183"/>
        <end position="282"/>
    </location>
</feature>
<dbReference type="RefSeq" id="WP_247808844.1">
    <property type="nucleotide sequence ID" value="NZ_CP095855.1"/>
</dbReference>
<dbReference type="SUPFAM" id="SSF46689">
    <property type="entry name" value="Homeodomain-like"/>
    <property type="match status" value="1"/>
</dbReference>
<keyword evidence="2" id="KW-0238">DNA-binding</keyword>
<proteinExistence type="predicted"/>
<dbReference type="InterPro" id="IPR018060">
    <property type="entry name" value="HTH_AraC"/>
</dbReference>
<sequence>MQTITPFLQYLRQNRQLPVRIVSPEFGHLTAEEAATYVAPHRSPYYFFMFMLEGRSCHQIDLHKYEVNDNELIFVTPQQIHEQEGMSKGGKFVKLGFDEICLSLLPGQYEFLVHSLNDQKVGFSPSAALRVKAIFAILLDLLRHWDTAPELILAHLNSLLTEINAAYLPAATIPAKDTLSRYSDFRAFVEKHLTEQPGVGLIAEKLGINPNGLYKLVKQHAGLSPKEYITKRLILEAGRRLYHMKDVSIKELAFELGFNDPEYFSRLFKKVTGHTIPQFLADLSGN</sequence>
<keyword evidence="3" id="KW-0804">Transcription</keyword>